<dbReference type="Pfam" id="PF02574">
    <property type="entry name" value="S-methyl_trans"/>
    <property type="match status" value="1"/>
</dbReference>
<accession>A0ABS5I1Y0</accession>
<keyword evidence="3" id="KW-0479">Metal-binding</keyword>
<keyword evidence="3" id="KW-0862">Zinc</keyword>
<dbReference type="PANTHER" id="PTHR11103:SF18">
    <property type="entry name" value="SLR1189 PROTEIN"/>
    <property type="match status" value="1"/>
</dbReference>
<evidence type="ECO:0000256" key="1">
    <source>
        <dbReference type="ARBA" id="ARBA00022603"/>
    </source>
</evidence>
<dbReference type="RefSeq" id="WP_212593280.1">
    <property type="nucleotide sequence ID" value="NZ_JAAIKR010000006.1"/>
</dbReference>
<feature type="binding site" evidence="3">
    <location>
        <position position="204"/>
    </location>
    <ligand>
        <name>Zn(2+)</name>
        <dbReference type="ChEBI" id="CHEBI:29105"/>
    </ligand>
</feature>
<dbReference type="InterPro" id="IPR017226">
    <property type="entry name" value="BHMT-like"/>
</dbReference>
<dbReference type="EMBL" id="JAAIKR010000006">
    <property type="protein sequence ID" value="MBR9728038.1"/>
    <property type="molecule type" value="Genomic_DNA"/>
</dbReference>
<keyword evidence="1 3" id="KW-0489">Methyltransferase</keyword>
<evidence type="ECO:0000313" key="5">
    <source>
        <dbReference type="EMBL" id="MBR9728038.1"/>
    </source>
</evidence>
<organism evidence="5 6">
    <name type="scientific">Shewanella intestini</name>
    <dbReference type="NCBI Taxonomy" id="2017544"/>
    <lineage>
        <taxon>Bacteria</taxon>
        <taxon>Pseudomonadati</taxon>
        <taxon>Pseudomonadota</taxon>
        <taxon>Gammaproteobacteria</taxon>
        <taxon>Alteromonadales</taxon>
        <taxon>Shewanellaceae</taxon>
        <taxon>Shewanella</taxon>
    </lineage>
</organism>
<keyword evidence="2 3" id="KW-0808">Transferase</keyword>
<dbReference type="SUPFAM" id="SSF82282">
    <property type="entry name" value="Homocysteine S-methyltransferase"/>
    <property type="match status" value="1"/>
</dbReference>
<feature type="domain" description="Hcy-binding" evidence="4">
    <location>
        <begin position="1"/>
        <end position="294"/>
    </location>
</feature>
<dbReference type="PIRSF" id="PIRSF037505">
    <property type="entry name" value="Betaine_HMT"/>
    <property type="match status" value="1"/>
</dbReference>
<protein>
    <submittedName>
        <fullName evidence="5">Homocysteine S-methyltransferase family protein</fullName>
    </submittedName>
</protein>
<dbReference type="InterPro" id="IPR003726">
    <property type="entry name" value="HCY_dom"/>
</dbReference>
<evidence type="ECO:0000313" key="6">
    <source>
        <dbReference type="Proteomes" id="UP000811844"/>
    </source>
</evidence>
<dbReference type="Gene3D" id="3.20.20.330">
    <property type="entry name" value="Homocysteine-binding-like domain"/>
    <property type="match status" value="1"/>
</dbReference>
<comment type="caution">
    <text evidence="5">The sequence shown here is derived from an EMBL/GenBank/DDBJ whole genome shotgun (WGS) entry which is preliminary data.</text>
</comment>
<evidence type="ECO:0000256" key="3">
    <source>
        <dbReference type="PROSITE-ProRule" id="PRU00333"/>
    </source>
</evidence>
<gene>
    <name evidence="5" type="ORF">G3R48_08585</name>
</gene>
<dbReference type="InterPro" id="IPR036589">
    <property type="entry name" value="HCY_dom_sf"/>
</dbReference>
<name>A0ABS5I1Y0_9GAMM</name>
<dbReference type="PANTHER" id="PTHR11103">
    <property type="entry name" value="SLR1189 PROTEIN"/>
    <property type="match status" value="1"/>
</dbReference>
<evidence type="ECO:0000256" key="2">
    <source>
        <dbReference type="ARBA" id="ARBA00022679"/>
    </source>
</evidence>
<proteinExistence type="predicted"/>
<sequence>MSKLTILDGGMGRELKRIGAPFSQPLWSAQALIEAPQSVQQAHQGFIDAGAEIITANSYACVPFHLGQALYAEQGFALAQLAAKLARDCADKATQSVIVAGCIPPALGSYRPDLFKADTAKAISQTLFDAQDAYVDMWLAETLSSLAEFRVIENVLSATNKACCYSFSLADSLDGEPKLRSGERVQDVVQQVCDSGAQGVYFNCCIPEVCEQAIAIANDIITANNVDIVIGVYANSFTPITTGHQANDAIQGMRELTPADYLAFAKKWYQAGARVIGGCCGIEPSHIQSLSNWSHRIEKS</sequence>
<dbReference type="Proteomes" id="UP000811844">
    <property type="component" value="Unassembled WGS sequence"/>
</dbReference>
<evidence type="ECO:0000259" key="4">
    <source>
        <dbReference type="PROSITE" id="PS50970"/>
    </source>
</evidence>
<comment type="cofactor">
    <cofactor evidence="3">
        <name>Zn(2+)</name>
        <dbReference type="ChEBI" id="CHEBI:29105"/>
    </cofactor>
</comment>
<feature type="binding site" evidence="3">
    <location>
        <position position="280"/>
    </location>
    <ligand>
        <name>Zn(2+)</name>
        <dbReference type="ChEBI" id="CHEBI:29105"/>
    </ligand>
</feature>
<keyword evidence="6" id="KW-1185">Reference proteome</keyword>
<dbReference type="PROSITE" id="PS50970">
    <property type="entry name" value="HCY"/>
    <property type="match status" value="1"/>
</dbReference>
<reference evidence="5 6" key="1">
    <citation type="submission" date="2020-02" db="EMBL/GenBank/DDBJ databases">
        <title>Shewanella WXL01 sp. nov., a marine bacterium isolated from green algae in Luhuitou Fringing Reef (Northern South China Sea).</title>
        <authorList>
            <person name="Wang X."/>
        </authorList>
    </citation>
    <scope>NUCLEOTIDE SEQUENCE [LARGE SCALE GENOMIC DNA]</scope>
    <source>
        <strain evidence="5 6">MCCC 1A01895</strain>
    </source>
</reference>
<feature type="binding site" evidence="3">
    <location>
        <position position="279"/>
    </location>
    <ligand>
        <name>Zn(2+)</name>
        <dbReference type="ChEBI" id="CHEBI:29105"/>
    </ligand>
</feature>